<evidence type="ECO:0000256" key="1">
    <source>
        <dbReference type="SAM" id="MobiDB-lite"/>
    </source>
</evidence>
<keyword evidence="3" id="KW-1185">Reference proteome</keyword>
<dbReference type="Proteomes" id="UP000191024">
    <property type="component" value="Chromosome F"/>
</dbReference>
<gene>
    <name evidence="2" type="ORF">LAMI_0F03334G</name>
</gene>
<feature type="compositionally biased region" description="Polar residues" evidence="1">
    <location>
        <begin position="201"/>
        <end position="211"/>
    </location>
</feature>
<feature type="region of interest" description="Disordered" evidence="1">
    <location>
        <begin position="87"/>
        <end position="113"/>
    </location>
</feature>
<feature type="region of interest" description="Disordered" evidence="1">
    <location>
        <begin position="142"/>
        <end position="244"/>
    </location>
</feature>
<feature type="compositionally biased region" description="Basic and acidic residues" evidence="1">
    <location>
        <begin position="93"/>
        <end position="107"/>
    </location>
</feature>
<evidence type="ECO:0000313" key="2">
    <source>
        <dbReference type="EMBL" id="SCU95693.1"/>
    </source>
</evidence>
<evidence type="ECO:0000313" key="3">
    <source>
        <dbReference type="Proteomes" id="UP000191024"/>
    </source>
</evidence>
<proteinExistence type="predicted"/>
<feature type="compositionally biased region" description="Basic residues" evidence="1">
    <location>
        <begin position="162"/>
        <end position="173"/>
    </location>
</feature>
<protein>
    <submittedName>
        <fullName evidence="2">LAMI_0F03334g1_1</fullName>
    </submittedName>
</protein>
<organism evidence="2 3">
    <name type="scientific">Lachancea mirantina</name>
    <dbReference type="NCBI Taxonomy" id="1230905"/>
    <lineage>
        <taxon>Eukaryota</taxon>
        <taxon>Fungi</taxon>
        <taxon>Dikarya</taxon>
        <taxon>Ascomycota</taxon>
        <taxon>Saccharomycotina</taxon>
        <taxon>Saccharomycetes</taxon>
        <taxon>Saccharomycetales</taxon>
        <taxon>Saccharomycetaceae</taxon>
        <taxon>Lachancea</taxon>
    </lineage>
</organism>
<feature type="compositionally biased region" description="Basic residues" evidence="1">
    <location>
        <begin position="219"/>
        <end position="233"/>
    </location>
</feature>
<dbReference type="EMBL" id="LT598467">
    <property type="protein sequence ID" value="SCU95693.1"/>
    <property type="molecule type" value="Genomic_DNA"/>
</dbReference>
<dbReference type="AlphaFoldDB" id="A0A1G4JXB2"/>
<sequence length="244" mass="28269">MDDQLLVDFLLQDDLSIPDFESDSKWLSPQITFGSGRSKRRRFRSKSKKGPTFDQNTLWGESIDEIIELICRLPSTWEPSRNVSDAVTIESQAKPKREKKTEKKNNAKPESVPDISLIQCEQLNLGSNRKLSRKERQKLRKKALNHKESNIQYTSDEEQQFRAKRHSSRKSSHKQVVLESYTTFPKLNRKQRLKSTKGPETITNSAQQQANGKEEHPNLKKKAKKRNKEKAKKKNETPQLEAQA</sequence>
<name>A0A1G4JXB2_9SACH</name>
<reference evidence="3" key="1">
    <citation type="submission" date="2016-03" db="EMBL/GenBank/DDBJ databases">
        <authorList>
            <person name="Devillers H."/>
        </authorList>
    </citation>
    <scope>NUCLEOTIDE SEQUENCE [LARGE SCALE GENOMIC DNA]</scope>
</reference>
<accession>A0A1G4JXB2</accession>